<organism evidence="1 2">
    <name type="scientific">Streptomyces enissocaesilis</name>
    <dbReference type="NCBI Taxonomy" id="332589"/>
    <lineage>
        <taxon>Bacteria</taxon>
        <taxon>Bacillati</taxon>
        <taxon>Actinomycetota</taxon>
        <taxon>Actinomycetes</taxon>
        <taxon>Kitasatosporales</taxon>
        <taxon>Streptomycetaceae</taxon>
        <taxon>Streptomyces</taxon>
        <taxon>Streptomyces rochei group</taxon>
    </lineage>
</organism>
<proteinExistence type="predicted"/>
<dbReference type="EMBL" id="BAAAUD010000045">
    <property type="protein sequence ID" value="GAA2955070.1"/>
    <property type="molecule type" value="Genomic_DNA"/>
</dbReference>
<dbReference type="Proteomes" id="UP001500403">
    <property type="component" value="Unassembled WGS sequence"/>
</dbReference>
<name>A0ABN3XG80_9ACTN</name>
<reference evidence="1 2" key="1">
    <citation type="journal article" date="2019" name="Int. J. Syst. Evol. Microbiol.">
        <title>The Global Catalogue of Microorganisms (GCM) 10K type strain sequencing project: providing services to taxonomists for standard genome sequencing and annotation.</title>
        <authorList>
            <consortium name="The Broad Institute Genomics Platform"/>
            <consortium name="The Broad Institute Genome Sequencing Center for Infectious Disease"/>
            <person name="Wu L."/>
            <person name="Ma J."/>
        </authorList>
    </citation>
    <scope>NUCLEOTIDE SEQUENCE [LARGE SCALE GENOMIC DNA]</scope>
    <source>
        <strain evidence="1 2">JCM 9088</strain>
    </source>
</reference>
<evidence type="ECO:0000313" key="2">
    <source>
        <dbReference type="Proteomes" id="UP001500403"/>
    </source>
</evidence>
<keyword evidence="2" id="KW-1185">Reference proteome</keyword>
<accession>A0ABN3XG80</accession>
<evidence type="ECO:0000313" key="1">
    <source>
        <dbReference type="EMBL" id="GAA2955070.1"/>
    </source>
</evidence>
<gene>
    <name evidence="1" type="ORF">GCM10010446_45130</name>
</gene>
<comment type="caution">
    <text evidence="1">The sequence shown here is derived from an EMBL/GenBank/DDBJ whole genome shotgun (WGS) entry which is preliminary data.</text>
</comment>
<sequence length="71" mass="7475">MTAPEASVLTSSINLSMPAGWPDAGPGVRAVAHLTHNPDDPVADQRPGAAYPTNYELSEDEAAEAWRGTRS</sequence>
<protein>
    <submittedName>
        <fullName evidence="1">Uncharacterized protein</fullName>
    </submittedName>
</protein>